<accession>A0A9X3ZHK5</accession>
<name>A0A9X3ZHK5_9HYPH</name>
<gene>
    <name evidence="1" type="ORF">OQ273_14265</name>
</gene>
<evidence type="ECO:0000313" key="2">
    <source>
        <dbReference type="Proteomes" id="UP001151234"/>
    </source>
</evidence>
<protein>
    <submittedName>
        <fullName evidence="1">Uncharacterized protein</fullName>
    </submittedName>
</protein>
<comment type="caution">
    <text evidence="1">The sequence shown here is derived from an EMBL/GenBank/DDBJ whole genome shotgun (WGS) entry which is preliminary data.</text>
</comment>
<dbReference type="Proteomes" id="UP001151234">
    <property type="component" value="Unassembled WGS sequence"/>
</dbReference>
<evidence type="ECO:0000313" key="1">
    <source>
        <dbReference type="EMBL" id="MDA5399742.1"/>
    </source>
</evidence>
<dbReference type="RefSeq" id="WP_267991162.1">
    <property type="nucleotide sequence ID" value="NZ_JAPJZI010000001.1"/>
</dbReference>
<proteinExistence type="predicted"/>
<reference evidence="1" key="1">
    <citation type="submission" date="2022-11" db="EMBL/GenBank/DDBJ databases">
        <title>Draft genome sequence of Hoeflea poritis E7-10 and Hoeflea prorocentri PM5-8, separated from scleractinian coral Porites lutea and marine dinoflagellate.</title>
        <authorList>
            <person name="Zhang G."/>
            <person name="Wei Q."/>
            <person name="Cai L."/>
        </authorList>
    </citation>
    <scope>NUCLEOTIDE SEQUENCE</scope>
    <source>
        <strain evidence="1">PM5-8</strain>
    </source>
</reference>
<organism evidence="1 2">
    <name type="scientific">Hoeflea prorocentri</name>
    <dbReference type="NCBI Taxonomy" id="1922333"/>
    <lineage>
        <taxon>Bacteria</taxon>
        <taxon>Pseudomonadati</taxon>
        <taxon>Pseudomonadota</taxon>
        <taxon>Alphaproteobacteria</taxon>
        <taxon>Hyphomicrobiales</taxon>
        <taxon>Rhizobiaceae</taxon>
        <taxon>Hoeflea</taxon>
    </lineage>
</organism>
<keyword evidence="2" id="KW-1185">Reference proteome</keyword>
<dbReference type="AlphaFoldDB" id="A0A9X3ZHK5"/>
<dbReference type="EMBL" id="JAPJZI010000001">
    <property type="protein sequence ID" value="MDA5399742.1"/>
    <property type="molecule type" value="Genomic_DNA"/>
</dbReference>
<sequence>MKNFNKTDRRFLQNVVIYAFSWSSVPGWAGFISKMKAAVHRAINRVQHYSKRSNRFGKRIGSIKDFEAEVNRRRSKSLKASAGSCIAVEEALHIHW</sequence>